<feature type="domain" description="Carboxymuconolactone decarboxylase-like" evidence="2">
    <location>
        <begin position="74"/>
        <end position="158"/>
    </location>
</feature>
<gene>
    <name evidence="3" type="ORF">SAMN05216267_101744</name>
</gene>
<proteinExistence type="predicted"/>
<dbReference type="Pfam" id="PF02627">
    <property type="entry name" value="CMD"/>
    <property type="match status" value="1"/>
</dbReference>
<accession>A0A1H8LWD4</accession>
<organism evidence="3 4">
    <name type="scientific">Actinacidiphila rubida</name>
    <dbReference type="NCBI Taxonomy" id="310780"/>
    <lineage>
        <taxon>Bacteria</taxon>
        <taxon>Bacillati</taxon>
        <taxon>Actinomycetota</taxon>
        <taxon>Actinomycetes</taxon>
        <taxon>Kitasatosporales</taxon>
        <taxon>Streptomycetaceae</taxon>
        <taxon>Actinacidiphila</taxon>
    </lineage>
</organism>
<keyword evidence="4" id="KW-1185">Reference proteome</keyword>
<evidence type="ECO:0000313" key="4">
    <source>
        <dbReference type="Proteomes" id="UP000181951"/>
    </source>
</evidence>
<sequence length="170" mass="17760">MAVPGWGRPPGSASMVLRDRASPAGPRSREGTAMAGAAEDDRYADALATAERLLGTSLEPFLALGPGEPASGSDFARLATVHTFGDAWPRTEVLDTRSRALVSVTIAAVLGTLEPLRGQLRIALGNGVSPEEIVEVFVHVEAYAGAARAFEGYRIAREVFAEAARAKGDG</sequence>
<evidence type="ECO:0000259" key="2">
    <source>
        <dbReference type="Pfam" id="PF02627"/>
    </source>
</evidence>
<reference evidence="3 4" key="1">
    <citation type="submission" date="2016-10" db="EMBL/GenBank/DDBJ databases">
        <authorList>
            <person name="de Groot N.N."/>
        </authorList>
    </citation>
    <scope>NUCLEOTIDE SEQUENCE [LARGE SCALE GENOMIC DNA]</scope>
    <source>
        <strain evidence="3 4">CGMCC 4.2026</strain>
    </source>
</reference>
<name>A0A1H8LWD4_9ACTN</name>
<dbReference type="STRING" id="310780.SAMN05216267_101744"/>
<dbReference type="SUPFAM" id="SSF69118">
    <property type="entry name" value="AhpD-like"/>
    <property type="match status" value="1"/>
</dbReference>
<feature type="region of interest" description="Disordered" evidence="1">
    <location>
        <begin position="1"/>
        <end position="37"/>
    </location>
</feature>
<dbReference type="InterPro" id="IPR003779">
    <property type="entry name" value="CMD-like"/>
</dbReference>
<dbReference type="GO" id="GO:0051920">
    <property type="term" value="F:peroxiredoxin activity"/>
    <property type="evidence" value="ECO:0007669"/>
    <property type="project" value="InterPro"/>
</dbReference>
<dbReference type="InterPro" id="IPR052512">
    <property type="entry name" value="4CMD/NDH-1_regulator"/>
</dbReference>
<evidence type="ECO:0000256" key="1">
    <source>
        <dbReference type="SAM" id="MobiDB-lite"/>
    </source>
</evidence>
<dbReference type="Proteomes" id="UP000181951">
    <property type="component" value="Unassembled WGS sequence"/>
</dbReference>
<dbReference type="AlphaFoldDB" id="A0A1H8LWD4"/>
<dbReference type="EMBL" id="FODD01000017">
    <property type="protein sequence ID" value="SEO09427.1"/>
    <property type="molecule type" value="Genomic_DNA"/>
</dbReference>
<dbReference type="Gene3D" id="1.20.1290.10">
    <property type="entry name" value="AhpD-like"/>
    <property type="match status" value="1"/>
</dbReference>
<protein>
    <submittedName>
        <fullName evidence="3">4-carboxymuconolactone decarboxylase</fullName>
    </submittedName>
</protein>
<dbReference type="InterPro" id="IPR029032">
    <property type="entry name" value="AhpD-like"/>
</dbReference>
<dbReference type="PANTHER" id="PTHR33570:SF2">
    <property type="entry name" value="CARBOXYMUCONOLACTONE DECARBOXYLASE-LIKE DOMAIN-CONTAINING PROTEIN"/>
    <property type="match status" value="1"/>
</dbReference>
<evidence type="ECO:0000313" key="3">
    <source>
        <dbReference type="EMBL" id="SEO09427.1"/>
    </source>
</evidence>
<dbReference type="PANTHER" id="PTHR33570">
    <property type="entry name" value="4-CARBOXYMUCONOLACTONE DECARBOXYLASE FAMILY PROTEIN"/>
    <property type="match status" value="1"/>
</dbReference>